<dbReference type="Proteomes" id="UP001331761">
    <property type="component" value="Unassembled WGS sequence"/>
</dbReference>
<comment type="caution">
    <text evidence="2">The sequence shown here is derived from an EMBL/GenBank/DDBJ whole genome shotgun (WGS) entry which is preliminary data.</text>
</comment>
<gene>
    <name evidence="2" type="ORF">GCK32_005933</name>
</gene>
<name>A0AAN8IGU3_TRICO</name>
<protein>
    <submittedName>
        <fullName evidence="2">Uncharacterized protein</fullName>
    </submittedName>
</protein>
<reference evidence="2 3" key="1">
    <citation type="submission" date="2019-10" db="EMBL/GenBank/DDBJ databases">
        <title>Assembly and Annotation for the nematode Trichostrongylus colubriformis.</title>
        <authorList>
            <person name="Martin J."/>
        </authorList>
    </citation>
    <scope>NUCLEOTIDE SEQUENCE [LARGE SCALE GENOMIC DNA]</scope>
    <source>
        <strain evidence="2">G859</strain>
        <tissue evidence="2">Whole worm</tissue>
    </source>
</reference>
<sequence>MAYTTCVFALLSMNSTLLPQIPMDCPLGSCNIKMTDLRKCRIDCPKFTGP</sequence>
<accession>A0AAN8IGU3</accession>
<organism evidence="2 3">
    <name type="scientific">Trichostrongylus colubriformis</name>
    <name type="common">Black scour worm</name>
    <dbReference type="NCBI Taxonomy" id="6319"/>
    <lineage>
        <taxon>Eukaryota</taxon>
        <taxon>Metazoa</taxon>
        <taxon>Ecdysozoa</taxon>
        <taxon>Nematoda</taxon>
        <taxon>Chromadorea</taxon>
        <taxon>Rhabditida</taxon>
        <taxon>Rhabditina</taxon>
        <taxon>Rhabditomorpha</taxon>
        <taxon>Strongyloidea</taxon>
        <taxon>Trichostrongylidae</taxon>
        <taxon>Trichostrongylus</taxon>
    </lineage>
</organism>
<feature type="non-terminal residue" evidence="2">
    <location>
        <position position="50"/>
    </location>
</feature>
<dbReference type="AlphaFoldDB" id="A0AAN8IGU3"/>
<evidence type="ECO:0000256" key="1">
    <source>
        <dbReference type="SAM" id="SignalP"/>
    </source>
</evidence>
<proteinExistence type="predicted"/>
<evidence type="ECO:0000313" key="2">
    <source>
        <dbReference type="EMBL" id="KAK5969618.1"/>
    </source>
</evidence>
<evidence type="ECO:0000313" key="3">
    <source>
        <dbReference type="Proteomes" id="UP001331761"/>
    </source>
</evidence>
<feature type="chain" id="PRO_5042997309" evidence="1">
    <location>
        <begin position="20"/>
        <end position="50"/>
    </location>
</feature>
<keyword evidence="1" id="KW-0732">Signal</keyword>
<dbReference type="EMBL" id="WIXE01019951">
    <property type="protein sequence ID" value="KAK5969618.1"/>
    <property type="molecule type" value="Genomic_DNA"/>
</dbReference>
<keyword evidence="3" id="KW-1185">Reference proteome</keyword>
<feature type="signal peptide" evidence="1">
    <location>
        <begin position="1"/>
        <end position="19"/>
    </location>
</feature>